<dbReference type="PANTHER" id="PTHR24094">
    <property type="entry name" value="SECRETED PROTEIN"/>
    <property type="match status" value="1"/>
</dbReference>
<name>A0A077MGP5_9MICO</name>
<feature type="signal peptide" evidence="1">
    <location>
        <begin position="1"/>
        <end position="25"/>
    </location>
</feature>
<keyword evidence="1" id="KW-0732">Signal</keyword>
<dbReference type="Pfam" id="PF07510">
    <property type="entry name" value="GmrSD_C"/>
    <property type="match status" value="1"/>
</dbReference>
<dbReference type="AlphaFoldDB" id="A0A077MGP5"/>
<reference evidence="3 4" key="1">
    <citation type="journal article" date="2013" name="ISME J.">
        <title>A metabolic model for members of the genus Tetrasphaera involved in enhanced biological phosphorus removal.</title>
        <authorList>
            <person name="Kristiansen R."/>
            <person name="Nguyen H.T.T."/>
            <person name="Saunders A.M."/>
            <person name="Nielsen J.L."/>
            <person name="Wimmer R."/>
            <person name="Le V.Q."/>
            <person name="McIlroy S.J."/>
            <person name="Petrovski S."/>
            <person name="Seviour R.J."/>
            <person name="Calteau A."/>
            <person name="Nielsen K.L."/>
            <person name="Nielsen P.H."/>
        </authorList>
    </citation>
    <scope>NUCLEOTIDE SEQUENCE [LARGE SCALE GENOMIC DNA]</scope>
    <source>
        <strain evidence="3 4">Ben 74</strain>
    </source>
</reference>
<dbReference type="RefSeq" id="WP_053079698.1">
    <property type="nucleotide sequence ID" value="NZ_HF571038.1"/>
</dbReference>
<dbReference type="EMBL" id="CAJC01000194">
    <property type="protein sequence ID" value="CCI54652.1"/>
    <property type="molecule type" value="Genomic_DNA"/>
</dbReference>
<comment type="caution">
    <text evidence="3">The sequence shown here is derived from an EMBL/GenBank/DDBJ whole genome shotgun (WGS) entry which is preliminary data.</text>
</comment>
<organism evidence="3 4">
    <name type="scientific">Nostocoides jenkinsii Ben 74</name>
    <dbReference type="NCBI Taxonomy" id="1193518"/>
    <lineage>
        <taxon>Bacteria</taxon>
        <taxon>Bacillati</taxon>
        <taxon>Actinomycetota</taxon>
        <taxon>Actinomycetes</taxon>
        <taxon>Micrococcales</taxon>
        <taxon>Intrasporangiaceae</taxon>
        <taxon>Nostocoides</taxon>
    </lineage>
</organism>
<sequence>MRTPFIALASLAAPALIAAPSLASARTDIGAVPAATAAAQLRLGLPSTATPASAKAALSTLLVRADGSTTGYSRDLFPHWRDASTWGWPVAPNNSCDARNAALYRDGKNVTMSSTCSYLKGTWVDPYGARRYDATADIDIDHMVPLAASWRSGAASWDPTKRTQFANDPLVLVSSYDRLNSAKGDKGPEAWRPPNKAAYCLYAIRWTAVKSKYKLSVNSAEKAALTSMLATCPA</sequence>
<dbReference type="Proteomes" id="UP000035720">
    <property type="component" value="Unassembled WGS sequence"/>
</dbReference>
<keyword evidence="4" id="KW-1185">Reference proteome</keyword>
<gene>
    <name evidence="3" type="ORF">BN13_80021</name>
</gene>
<evidence type="ECO:0000259" key="2">
    <source>
        <dbReference type="Pfam" id="PF07510"/>
    </source>
</evidence>
<feature type="domain" description="GmrSD restriction endonucleases C-terminal" evidence="2">
    <location>
        <begin position="117"/>
        <end position="226"/>
    </location>
</feature>
<protein>
    <submittedName>
        <fullName evidence="3">Secreted protein</fullName>
    </submittedName>
</protein>
<dbReference type="STRING" id="1193518.BN13_80021"/>
<dbReference type="OrthoDB" id="5196645at2"/>
<evidence type="ECO:0000313" key="4">
    <source>
        <dbReference type="Proteomes" id="UP000035720"/>
    </source>
</evidence>
<dbReference type="PANTHER" id="PTHR24094:SF15">
    <property type="entry name" value="AMP-DEPENDENT SYNTHETASE_LIGASE DOMAIN-CONTAINING PROTEIN-RELATED"/>
    <property type="match status" value="1"/>
</dbReference>
<proteinExistence type="predicted"/>
<dbReference type="InterPro" id="IPR011089">
    <property type="entry name" value="GmrSD_C"/>
</dbReference>
<accession>A0A077MGP5</accession>
<evidence type="ECO:0000313" key="3">
    <source>
        <dbReference type="EMBL" id="CCI54652.1"/>
    </source>
</evidence>
<evidence type="ECO:0000256" key="1">
    <source>
        <dbReference type="SAM" id="SignalP"/>
    </source>
</evidence>
<feature type="chain" id="PRO_5001721132" evidence="1">
    <location>
        <begin position="26"/>
        <end position="234"/>
    </location>
</feature>